<dbReference type="InterPro" id="IPR051983">
    <property type="entry name" value="WSB_SOCS-box_domain"/>
</dbReference>
<feature type="repeat" description="WD" evidence="2">
    <location>
        <begin position="1091"/>
        <end position="1125"/>
    </location>
</feature>
<feature type="coiled-coil region" evidence="3">
    <location>
        <begin position="805"/>
        <end position="845"/>
    </location>
</feature>
<dbReference type="SUPFAM" id="SSF48452">
    <property type="entry name" value="TPR-like"/>
    <property type="match status" value="1"/>
</dbReference>
<evidence type="ECO:0000256" key="3">
    <source>
        <dbReference type="SAM" id="Coils"/>
    </source>
</evidence>
<feature type="repeat" description="WD" evidence="2">
    <location>
        <begin position="1255"/>
        <end position="1286"/>
    </location>
</feature>
<dbReference type="CDD" id="cd00200">
    <property type="entry name" value="WD40"/>
    <property type="match status" value="2"/>
</dbReference>
<dbReference type="InterPro" id="IPR001680">
    <property type="entry name" value="WD40_rpt"/>
</dbReference>
<sequence>MSNQQEPENLAFDNERSLQTLVRTITLSQGEFSLILLRCNYAALRQRMVQRLHQLSPVHIHEITLPASVKTLYTNIREQLGDEQPPALMIFGLESVKDIDTVLTSANQVREEFRKNFPFPILLWVNDSVLQKLIRLATDLENWATIIEFQNPTDELVNFLQQKTDQIFAGDITPNPQICWELETARQDLHSRQKVLEPAFQASLEFVLGLNDYVHDQIDTAIEHYQQSLSFWQRINYLGRQGILLVNIALAHNRKAEKNQVENLKYWQEARNYLQQAINIFEQTQRSDLVAKHITKLCEVLRRLQAWSELQNLVEKSLPLHQNYGTPLQLAKDYGFLAEVALEQSRWEEASKLAGQTLQILADIPNLQVDEFGLYRFVLAKSQLEMLRLFYFEQGEYLKAFEIKQEQLQIEQQYGFRAFVGASYFNPQQEAISSAQLKAENPETIAQEIAASGRGQDVKQLRERISGTEHKLTVIHGQSGVGKSSILQGGLIPVLQQQAIGERDALPVLLRVYTDWVGMLGRSLAKAFEEVRGKKLSVNLDSSAAILGQLRRNADRNLLTVLMFDQFEEFFFVYTDQGQRQAFYEFLRVCLDIPFVNVILSLREDYLHYLLELHRVNLTVINNNILDKNILYNLGNFSPANAKAVVQSLTERSRFYLEPALIDELVRDLAGELGEIRPIELQIVGTQLQTEKITTLEKYRQFGPKEKLVERFLEEVIHDCGSENEQVALLILYLLTDENGTRPLKTRAELAADLVAEVDKLDLVLEIFVASRLVLLLPESPADRYQLVHDYLVSFIRQQQGNEILAELAREREQRLQAEEKLKLEQDARQILVNAQQEAKRQIRQGRMQLTVSSGLAVCLLLFAGISSLYALNQIQVAKDANDEKQQAENIVKTAQAELQATQKTQIELQKKAQELETKKKDAEQKFQAAQKNQQAADAKFKLAQADLGNVKQQAAELQNKNSQGEEKIKTANEQVKTAQEKAQEANRQQQEAQSKTKQAQTILSQAQAALQGAETAQKESQKGTELERAGVNALRQFESTELESLVAAMQSGKELKTLVKDGRSLEKYPAISPIFALDSILDKIKERNQLQGHQSGVNSVSLSLDGKTIATASDDKTARLWKLNGQLLQEFKGHQGGVYSVSFSPDSKTIATASSDNTARLWTLNGQLLQEFKGHQSIVNSVSFSPDGKTIATASLDNTARLWTLNGQLLQEFKGHQGSVNSVSFSPDGKTIATASLDNTARLWKLNGQLLQEFKGHQSIVNSVSFSPNGKTIATASSDNTARLWTFNGQLLQEFKGHQGSVNSVSFSPDGKTIATSSDDNIALLWTLNGQLLQEFKGHQGSVNSVSFSPDGKTIATSSDDNIALLWTLNGQLLQEFKGHQYGVNSVNFSPDGKTIATASFDNTARLWTLNEELLQEFKGHQKEVLSVSFSPDGKTIATASFDNTARLWTLNGELLQEFKGHQSSVNSVSFSPDGKTIATASFDNTARLWTLNGELLQEFKGHQSSVNSVSFSPDGKTIATASFDNTARLWTLNGELLQEFKGHQSSVNSVSFSPDGKTIATASFDNTARLWTLNGELLQEFKGHQSSVNSVSFSPDGKTIATASSDNTARLWSVDNLDRLLVRGCNWLRDYLQNNPNLGESDKRLCDDIK</sequence>
<dbReference type="Gene3D" id="2.130.10.10">
    <property type="entry name" value="YVTN repeat-like/Quinoprotein amine dehydrogenase"/>
    <property type="match status" value="6"/>
</dbReference>
<organism evidence="6 7">
    <name type="scientific">Nostoc edaphicum CCNP1411</name>
    <dbReference type="NCBI Taxonomy" id="1472755"/>
    <lineage>
        <taxon>Bacteria</taxon>
        <taxon>Bacillati</taxon>
        <taxon>Cyanobacteriota</taxon>
        <taxon>Cyanophyceae</taxon>
        <taxon>Nostocales</taxon>
        <taxon>Nostocaceae</taxon>
        <taxon>Nostoc</taxon>
    </lineage>
</organism>
<accession>A0A7D7QDH4</accession>
<feature type="domain" description="Novel STAND NTPase 1" evidence="5">
    <location>
        <begin position="453"/>
        <end position="794"/>
    </location>
</feature>
<dbReference type="InterPro" id="IPR049052">
    <property type="entry name" value="nSTAND1"/>
</dbReference>
<dbReference type="PROSITE" id="PS50082">
    <property type="entry name" value="WD_REPEATS_2"/>
    <property type="match status" value="13"/>
</dbReference>
<feature type="repeat" description="WD" evidence="2">
    <location>
        <begin position="1337"/>
        <end position="1371"/>
    </location>
</feature>
<dbReference type="InterPro" id="IPR015943">
    <property type="entry name" value="WD40/YVTN_repeat-like_dom_sf"/>
</dbReference>
<dbReference type="Pfam" id="PF20703">
    <property type="entry name" value="nSTAND1"/>
    <property type="match status" value="1"/>
</dbReference>
<keyword evidence="2" id="KW-0853">WD repeat</keyword>
<dbReference type="GO" id="GO:0000209">
    <property type="term" value="P:protein polyubiquitination"/>
    <property type="evidence" value="ECO:0007669"/>
    <property type="project" value="TreeGrafter"/>
</dbReference>
<feature type="repeat" description="WD" evidence="2">
    <location>
        <begin position="1296"/>
        <end position="1330"/>
    </location>
</feature>
<evidence type="ECO:0000313" key="7">
    <source>
        <dbReference type="Proteomes" id="UP000514713"/>
    </source>
</evidence>
<dbReference type="InterPro" id="IPR027417">
    <property type="entry name" value="P-loop_NTPase"/>
</dbReference>
<dbReference type="Proteomes" id="UP000514713">
    <property type="component" value="Chromosome"/>
</dbReference>
<dbReference type="KEGG" id="ned:HUN01_13700"/>
<dbReference type="InterPro" id="IPR011990">
    <property type="entry name" value="TPR-like_helical_dom_sf"/>
</dbReference>
<keyword evidence="7" id="KW-1185">Reference proteome</keyword>
<reference evidence="7" key="1">
    <citation type="submission" date="2020-06" db="EMBL/GenBank/DDBJ databases">
        <title>Nostoc edaphicum CCNP1411 genome.</title>
        <authorList>
            <person name="Fidor A."/>
            <person name="Grabski M."/>
            <person name="Gawor J."/>
            <person name="Gromadka R."/>
            <person name="Wegrzyn G."/>
            <person name="Mazur-Marzec H."/>
        </authorList>
    </citation>
    <scope>NUCLEOTIDE SEQUENCE [LARGE SCALE GENOMIC DNA]</scope>
    <source>
        <strain evidence="7">CCNP1411</strain>
    </source>
</reference>
<feature type="repeat" description="WD" evidence="2">
    <location>
        <begin position="1132"/>
        <end position="1166"/>
    </location>
</feature>
<evidence type="ECO:0000256" key="4">
    <source>
        <dbReference type="SAM" id="MobiDB-lite"/>
    </source>
</evidence>
<protein>
    <recommendedName>
        <fullName evidence="5">Novel STAND NTPase 1 domain-containing protein</fullName>
    </recommendedName>
</protein>
<dbReference type="InterPro" id="IPR036322">
    <property type="entry name" value="WD40_repeat_dom_sf"/>
</dbReference>
<feature type="repeat" description="WD" evidence="2">
    <location>
        <begin position="1583"/>
        <end position="1624"/>
    </location>
</feature>
<feature type="repeat" description="WD" evidence="2">
    <location>
        <begin position="1378"/>
        <end position="1412"/>
    </location>
</feature>
<feature type="repeat" description="WD" evidence="2">
    <location>
        <begin position="1419"/>
        <end position="1453"/>
    </location>
</feature>
<feature type="repeat" description="WD" evidence="2">
    <location>
        <begin position="1542"/>
        <end position="1576"/>
    </location>
</feature>
<dbReference type="Pfam" id="PF00400">
    <property type="entry name" value="WD40"/>
    <property type="match status" value="13"/>
</dbReference>
<dbReference type="PROSITE" id="PS50294">
    <property type="entry name" value="WD_REPEATS_REGION"/>
    <property type="match status" value="13"/>
</dbReference>
<keyword evidence="1" id="KW-0833">Ubl conjugation pathway</keyword>
<evidence type="ECO:0000256" key="2">
    <source>
        <dbReference type="PROSITE-ProRule" id="PRU00221"/>
    </source>
</evidence>
<feature type="repeat" description="WD" evidence="2">
    <location>
        <begin position="1460"/>
        <end position="1494"/>
    </location>
</feature>
<dbReference type="SUPFAM" id="SSF50978">
    <property type="entry name" value="WD40 repeat-like"/>
    <property type="match status" value="2"/>
</dbReference>
<dbReference type="EMBL" id="CP054698">
    <property type="protein sequence ID" value="QMS88599.1"/>
    <property type="molecule type" value="Genomic_DNA"/>
</dbReference>
<dbReference type="SMART" id="SM00320">
    <property type="entry name" value="WD40"/>
    <property type="match status" value="13"/>
</dbReference>
<feature type="repeat" description="WD" evidence="2">
    <location>
        <begin position="1214"/>
        <end position="1248"/>
    </location>
</feature>
<feature type="repeat" description="WD" evidence="2">
    <location>
        <begin position="1501"/>
        <end position="1535"/>
    </location>
</feature>
<name>A0A7D7QDH4_9NOSO</name>
<gene>
    <name evidence="6" type="ORF">HUN01_13700</name>
</gene>
<dbReference type="Gene3D" id="1.25.40.10">
    <property type="entry name" value="Tetratricopeptide repeat domain"/>
    <property type="match status" value="1"/>
</dbReference>
<evidence type="ECO:0000313" key="6">
    <source>
        <dbReference type="EMBL" id="QMS88599.1"/>
    </source>
</evidence>
<evidence type="ECO:0000259" key="5">
    <source>
        <dbReference type="Pfam" id="PF20703"/>
    </source>
</evidence>
<feature type="repeat" description="WD" evidence="2">
    <location>
        <begin position="1173"/>
        <end position="1207"/>
    </location>
</feature>
<dbReference type="PANTHER" id="PTHR15622:SF2">
    <property type="entry name" value="U4_U6 SMALL NUCLEAR RIBONUCLEOPROTEIN PRP4"/>
    <property type="match status" value="1"/>
</dbReference>
<evidence type="ECO:0000256" key="1">
    <source>
        <dbReference type="ARBA" id="ARBA00022786"/>
    </source>
</evidence>
<dbReference type="RefSeq" id="WP_181931740.1">
    <property type="nucleotide sequence ID" value="NZ_CP054698.1"/>
</dbReference>
<keyword evidence="3" id="KW-0175">Coiled coil</keyword>
<dbReference type="SUPFAM" id="SSF52540">
    <property type="entry name" value="P-loop containing nucleoside triphosphate hydrolases"/>
    <property type="match status" value="1"/>
</dbReference>
<dbReference type="SUPFAM" id="SSF57997">
    <property type="entry name" value="Tropomyosin"/>
    <property type="match status" value="1"/>
</dbReference>
<dbReference type="PANTHER" id="PTHR15622">
    <property type="entry name" value="WD40 REPEAT PROTEIN"/>
    <property type="match status" value="1"/>
</dbReference>
<proteinExistence type="predicted"/>
<feature type="region of interest" description="Disordered" evidence="4">
    <location>
        <begin position="979"/>
        <end position="999"/>
    </location>
</feature>